<gene>
    <name evidence="1" type="ORF">HYZ11_09525</name>
</gene>
<evidence type="ECO:0008006" key="3">
    <source>
        <dbReference type="Google" id="ProtNLM"/>
    </source>
</evidence>
<organism evidence="1 2">
    <name type="scientific">Tectimicrobiota bacterium</name>
    <dbReference type="NCBI Taxonomy" id="2528274"/>
    <lineage>
        <taxon>Bacteria</taxon>
        <taxon>Pseudomonadati</taxon>
        <taxon>Nitrospinota/Tectimicrobiota group</taxon>
        <taxon>Candidatus Tectimicrobiota</taxon>
    </lineage>
</organism>
<evidence type="ECO:0000313" key="1">
    <source>
        <dbReference type="EMBL" id="MBI3127831.1"/>
    </source>
</evidence>
<proteinExistence type="predicted"/>
<reference evidence="1" key="1">
    <citation type="submission" date="2020-07" db="EMBL/GenBank/DDBJ databases">
        <title>Huge and variable diversity of episymbiotic CPR bacteria and DPANN archaea in groundwater ecosystems.</title>
        <authorList>
            <person name="He C.Y."/>
            <person name="Keren R."/>
            <person name="Whittaker M."/>
            <person name="Farag I.F."/>
            <person name="Doudna J."/>
            <person name="Cate J.H.D."/>
            <person name="Banfield J.F."/>
        </authorList>
    </citation>
    <scope>NUCLEOTIDE SEQUENCE</scope>
    <source>
        <strain evidence="1">NC_groundwater_763_Ag_S-0.2um_68_21</strain>
    </source>
</reference>
<dbReference type="EMBL" id="JACPUR010000019">
    <property type="protein sequence ID" value="MBI3127831.1"/>
    <property type="molecule type" value="Genomic_DNA"/>
</dbReference>
<name>A0A932HYA1_UNCTE</name>
<dbReference type="Proteomes" id="UP000782312">
    <property type="component" value="Unassembled WGS sequence"/>
</dbReference>
<dbReference type="AlphaFoldDB" id="A0A932HYA1"/>
<accession>A0A932HYA1</accession>
<dbReference type="SUPFAM" id="SSF52172">
    <property type="entry name" value="CheY-like"/>
    <property type="match status" value="1"/>
</dbReference>
<comment type="caution">
    <text evidence="1">The sequence shown here is derived from an EMBL/GenBank/DDBJ whole genome shotgun (WGS) entry which is preliminary data.</text>
</comment>
<evidence type="ECO:0000313" key="2">
    <source>
        <dbReference type="Proteomes" id="UP000782312"/>
    </source>
</evidence>
<protein>
    <recommendedName>
        <fullName evidence="3">Response regulatory domain-containing protein</fullName>
    </recommendedName>
</protein>
<dbReference type="InterPro" id="IPR011006">
    <property type="entry name" value="CheY-like_superfamily"/>
</dbReference>
<sequence length="132" mass="14510">MIEEPRRILVVCSDLMFNAKIREAGLSPGAALEFVGTPEKYDEALKNFRIVLLLVDLHHPALGGAAAGELVKKLRESPKNKGAYAMAWGAHTEVDLLKGAERAGFDKVLARSAFVREMPEIVRRAVSRIRTA</sequence>
<dbReference type="Gene3D" id="3.40.50.2300">
    <property type="match status" value="1"/>
</dbReference>